<sequence length="87" mass="9920">MASKTPRRGVKITHIRQGFNKTYPRCNSKDETLLHALKDCPKAREILVAGGLNNNLIDGLYSHYIDWLEDMFRELDSKAAADFLTLL</sequence>
<protein>
    <recommendedName>
        <fullName evidence="3">Reverse transcriptase zinc-binding domain-containing protein</fullName>
    </recommendedName>
</protein>
<accession>A0A9D3ZQ86</accession>
<gene>
    <name evidence="1" type="ORF">J1N35_034503</name>
</gene>
<organism evidence="1 2">
    <name type="scientific">Gossypium stocksii</name>
    <dbReference type="NCBI Taxonomy" id="47602"/>
    <lineage>
        <taxon>Eukaryota</taxon>
        <taxon>Viridiplantae</taxon>
        <taxon>Streptophyta</taxon>
        <taxon>Embryophyta</taxon>
        <taxon>Tracheophyta</taxon>
        <taxon>Spermatophyta</taxon>
        <taxon>Magnoliopsida</taxon>
        <taxon>eudicotyledons</taxon>
        <taxon>Gunneridae</taxon>
        <taxon>Pentapetalae</taxon>
        <taxon>rosids</taxon>
        <taxon>malvids</taxon>
        <taxon>Malvales</taxon>
        <taxon>Malvaceae</taxon>
        <taxon>Malvoideae</taxon>
        <taxon>Gossypium</taxon>
    </lineage>
</organism>
<dbReference type="Proteomes" id="UP000828251">
    <property type="component" value="Unassembled WGS sequence"/>
</dbReference>
<dbReference type="OrthoDB" id="998849at2759"/>
<evidence type="ECO:0000313" key="1">
    <source>
        <dbReference type="EMBL" id="KAH1056438.1"/>
    </source>
</evidence>
<keyword evidence="2" id="KW-1185">Reference proteome</keyword>
<evidence type="ECO:0000313" key="2">
    <source>
        <dbReference type="Proteomes" id="UP000828251"/>
    </source>
</evidence>
<comment type="caution">
    <text evidence="1">The sequence shown here is derived from an EMBL/GenBank/DDBJ whole genome shotgun (WGS) entry which is preliminary data.</text>
</comment>
<dbReference type="AlphaFoldDB" id="A0A9D3ZQ86"/>
<name>A0A9D3ZQ86_9ROSI</name>
<dbReference type="EMBL" id="JAIQCV010000010">
    <property type="protein sequence ID" value="KAH1056438.1"/>
    <property type="molecule type" value="Genomic_DNA"/>
</dbReference>
<evidence type="ECO:0008006" key="3">
    <source>
        <dbReference type="Google" id="ProtNLM"/>
    </source>
</evidence>
<reference evidence="1 2" key="1">
    <citation type="journal article" date="2021" name="Plant Biotechnol. J.">
        <title>Multi-omics assisted identification of the key and species-specific regulatory components of drought-tolerant mechanisms in Gossypium stocksii.</title>
        <authorList>
            <person name="Yu D."/>
            <person name="Ke L."/>
            <person name="Zhang D."/>
            <person name="Wu Y."/>
            <person name="Sun Y."/>
            <person name="Mei J."/>
            <person name="Sun J."/>
            <person name="Sun Y."/>
        </authorList>
    </citation>
    <scope>NUCLEOTIDE SEQUENCE [LARGE SCALE GENOMIC DNA]</scope>
    <source>
        <strain evidence="2">cv. E1</strain>
        <tissue evidence="1">Leaf</tissue>
    </source>
</reference>
<proteinExistence type="predicted"/>